<evidence type="ECO:0000256" key="5">
    <source>
        <dbReference type="ARBA" id="ARBA00023004"/>
    </source>
</evidence>
<protein>
    <recommendedName>
        <fullName evidence="8">tRNA N6-adenosine threonylcarbamoyltransferase</fullName>
        <ecNumber evidence="8">2.3.1.234</ecNumber>
    </recommendedName>
    <alternativeName>
        <fullName evidence="8">N6-L-threonylcarbamoyladenine synthase</fullName>
        <shortName evidence="8">t(6)A synthase</shortName>
    </alternativeName>
    <alternativeName>
        <fullName evidence="8">t(6)A37 threonylcarbamoyladenosine biosynthesis protein TsaD</fullName>
    </alternativeName>
    <alternativeName>
        <fullName evidence="8">tRNA threonylcarbamoyladenosine biosynthesis protein TsaD</fullName>
    </alternativeName>
</protein>
<dbReference type="STRING" id="1802385.A2856_04355"/>
<evidence type="ECO:0000256" key="7">
    <source>
        <dbReference type="ARBA" id="ARBA00048117"/>
    </source>
</evidence>
<dbReference type="GO" id="GO:0005506">
    <property type="term" value="F:iron ion binding"/>
    <property type="evidence" value="ECO:0007669"/>
    <property type="project" value="UniProtKB-UniRule"/>
</dbReference>
<dbReference type="HAMAP" id="MF_01445">
    <property type="entry name" value="TsaD"/>
    <property type="match status" value="1"/>
</dbReference>
<sequence>MRVLGIETSCDETAVALVDNDQGALRVVTSLVSSQIDIHAKYGGIVPEVAARRHVDALFPLLEEAGIPHDGAGIDAIAVTAGPGLVPALRVGVEAAKALAWAWKKPLVGVNHLEGHLYSAWFSTPTPAFPSLALLVSGGHTELIFMKDHGRYELVGATRDDAAGEAFDKAGKLLGLPYPGGPKIDKLALDGDPSAIAFPRPMMESKDFDFSFSGLKTAVAVYVKQGGLGGQGLARVEDICASFQEAVVDVLVTKTIAAATRYRPASVLLSGGVAANETLRTRLGEAVAKALPGVTCHVPERAYATDNAAMIAAAGSFRATAKDFTDPLTLEADPNMRLAA</sequence>
<evidence type="ECO:0000256" key="1">
    <source>
        <dbReference type="ARBA" id="ARBA00022490"/>
    </source>
</evidence>
<keyword evidence="4 8" id="KW-0479">Metal-binding</keyword>
<feature type="binding site" evidence="8">
    <location>
        <begin position="135"/>
        <end position="139"/>
    </location>
    <ligand>
        <name>substrate</name>
    </ligand>
</feature>
<dbReference type="InterPro" id="IPR022450">
    <property type="entry name" value="TsaD"/>
</dbReference>
<evidence type="ECO:0000313" key="10">
    <source>
        <dbReference type="EMBL" id="OGL67256.1"/>
    </source>
</evidence>
<evidence type="ECO:0000256" key="3">
    <source>
        <dbReference type="ARBA" id="ARBA00022694"/>
    </source>
</evidence>
<dbReference type="GO" id="GO:0002949">
    <property type="term" value="P:tRNA threonylcarbamoyladenosine modification"/>
    <property type="evidence" value="ECO:0007669"/>
    <property type="project" value="UniProtKB-UniRule"/>
</dbReference>
<evidence type="ECO:0000256" key="8">
    <source>
        <dbReference type="HAMAP-Rule" id="MF_01445"/>
    </source>
</evidence>
<comment type="caution">
    <text evidence="10">The sequence shown here is derived from an EMBL/GenBank/DDBJ whole genome shotgun (WGS) entry which is preliminary data.</text>
</comment>
<dbReference type="SUPFAM" id="SSF53067">
    <property type="entry name" value="Actin-like ATPase domain"/>
    <property type="match status" value="2"/>
</dbReference>
<dbReference type="PRINTS" id="PR00789">
    <property type="entry name" value="OSIALOPTASE"/>
</dbReference>
<comment type="cofactor">
    <cofactor evidence="8">
        <name>Fe(2+)</name>
        <dbReference type="ChEBI" id="CHEBI:29033"/>
    </cofactor>
    <text evidence="8">Binds 1 Fe(2+) ion per subunit.</text>
</comment>
<feature type="binding site" evidence="8">
    <location>
        <position position="116"/>
    </location>
    <ligand>
        <name>Fe cation</name>
        <dbReference type="ChEBI" id="CHEBI:24875"/>
    </ligand>
</feature>
<comment type="similarity">
    <text evidence="8">Belongs to the KAE1 / TsaD family.</text>
</comment>
<comment type="function">
    <text evidence="8">Required for the formation of a threonylcarbamoyl group on adenosine at position 37 (t(6)A37) in tRNAs that read codons beginning with adenine. Is involved in the transfer of the threonylcarbamoyl moiety of threonylcarbamoyl-AMP (TC-AMP) to the N6 group of A37, together with TsaE and TsaB. TsaD likely plays a direct catalytic role in this reaction.</text>
</comment>
<comment type="subcellular location">
    <subcellularLocation>
        <location evidence="8">Cytoplasm</location>
    </subcellularLocation>
</comment>
<dbReference type="Gene3D" id="3.30.420.40">
    <property type="match status" value="2"/>
</dbReference>
<feature type="binding site" evidence="8">
    <location>
        <position position="306"/>
    </location>
    <ligand>
        <name>Fe cation</name>
        <dbReference type="ChEBI" id="CHEBI:24875"/>
    </ligand>
</feature>
<dbReference type="CDD" id="cd24133">
    <property type="entry name" value="ASKHA_NBD_TsaD_bac"/>
    <property type="match status" value="1"/>
</dbReference>
<dbReference type="PROSITE" id="PS01016">
    <property type="entry name" value="GLYCOPROTEASE"/>
    <property type="match status" value="1"/>
</dbReference>
<dbReference type="InterPro" id="IPR017861">
    <property type="entry name" value="KAE1/TsaD"/>
</dbReference>
<dbReference type="NCBIfam" id="TIGR00329">
    <property type="entry name" value="gcp_kae1"/>
    <property type="match status" value="1"/>
</dbReference>
<dbReference type="FunFam" id="3.30.420.40:FF:000040">
    <property type="entry name" value="tRNA N6-adenosine threonylcarbamoyltransferase"/>
    <property type="match status" value="1"/>
</dbReference>
<keyword evidence="2 8" id="KW-0808">Transferase</keyword>
<proteinExistence type="inferred from homology"/>
<dbReference type="GO" id="GO:0005737">
    <property type="term" value="C:cytoplasm"/>
    <property type="evidence" value="ECO:0007669"/>
    <property type="project" value="UniProtKB-SubCell"/>
</dbReference>
<feature type="binding site" evidence="8">
    <location>
        <position position="181"/>
    </location>
    <ligand>
        <name>substrate</name>
    </ligand>
</feature>
<gene>
    <name evidence="8" type="primary">tsaD</name>
    <name evidence="10" type="ORF">A2856_04355</name>
</gene>
<name>A0A1F7TMN3_9BACT</name>
<evidence type="ECO:0000256" key="6">
    <source>
        <dbReference type="ARBA" id="ARBA00023315"/>
    </source>
</evidence>
<dbReference type="PANTHER" id="PTHR11735:SF6">
    <property type="entry name" value="TRNA N6-ADENOSINE THREONYLCARBAMOYLTRANSFERASE, MITOCHONDRIAL"/>
    <property type="match status" value="1"/>
</dbReference>
<feature type="domain" description="Gcp-like" evidence="9">
    <location>
        <begin position="27"/>
        <end position="312"/>
    </location>
</feature>
<comment type="catalytic activity">
    <reaction evidence="7 8">
        <text>L-threonylcarbamoyladenylate + adenosine(37) in tRNA = N(6)-L-threonylcarbamoyladenosine(37) in tRNA + AMP + H(+)</text>
        <dbReference type="Rhea" id="RHEA:37059"/>
        <dbReference type="Rhea" id="RHEA-COMP:10162"/>
        <dbReference type="Rhea" id="RHEA-COMP:10163"/>
        <dbReference type="ChEBI" id="CHEBI:15378"/>
        <dbReference type="ChEBI" id="CHEBI:73682"/>
        <dbReference type="ChEBI" id="CHEBI:74411"/>
        <dbReference type="ChEBI" id="CHEBI:74418"/>
        <dbReference type="ChEBI" id="CHEBI:456215"/>
        <dbReference type="EC" id="2.3.1.234"/>
    </reaction>
</comment>
<feature type="binding site" evidence="8">
    <location>
        <position position="185"/>
    </location>
    <ligand>
        <name>substrate</name>
    </ligand>
</feature>
<feature type="binding site" evidence="8">
    <location>
        <position position="112"/>
    </location>
    <ligand>
        <name>Fe cation</name>
        <dbReference type="ChEBI" id="CHEBI:24875"/>
    </ligand>
</feature>
<feature type="binding site" evidence="8">
    <location>
        <position position="276"/>
    </location>
    <ligand>
        <name>substrate</name>
    </ligand>
</feature>
<keyword evidence="1 8" id="KW-0963">Cytoplasm</keyword>
<evidence type="ECO:0000256" key="4">
    <source>
        <dbReference type="ARBA" id="ARBA00022723"/>
    </source>
</evidence>
<dbReference type="FunFam" id="3.30.420.40:FF:000012">
    <property type="entry name" value="tRNA N6-adenosine threonylcarbamoyltransferase"/>
    <property type="match status" value="1"/>
</dbReference>
<dbReference type="Proteomes" id="UP000177885">
    <property type="component" value="Unassembled WGS sequence"/>
</dbReference>
<dbReference type="NCBIfam" id="TIGR03723">
    <property type="entry name" value="T6A_TsaD_YgjD"/>
    <property type="match status" value="1"/>
</dbReference>
<feature type="binding site" evidence="8">
    <location>
        <position position="168"/>
    </location>
    <ligand>
        <name>substrate</name>
    </ligand>
</feature>
<keyword evidence="5 8" id="KW-0408">Iron</keyword>
<dbReference type="EMBL" id="MGDT01000003">
    <property type="protein sequence ID" value="OGL67256.1"/>
    <property type="molecule type" value="Genomic_DNA"/>
</dbReference>
<dbReference type="EC" id="2.3.1.234" evidence="8"/>
<dbReference type="Pfam" id="PF00814">
    <property type="entry name" value="TsaD"/>
    <property type="match status" value="1"/>
</dbReference>
<organism evidence="10 11">
    <name type="scientific">Candidatus Uhrbacteria bacterium RIFCSPHIGHO2_01_FULL_63_20</name>
    <dbReference type="NCBI Taxonomy" id="1802385"/>
    <lineage>
        <taxon>Bacteria</taxon>
        <taxon>Candidatus Uhriibacteriota</taxon>
    </lineage>
</organism>
<dbReference type="GO" id="GO:0061711">
    <property type="term" value="F:tRNA N(6)-L-threonylcarbamoyladenine synthase activity"/>
    <property type="evidence" value="ECO:0007669"/>
    <property type="project" value="UniProtKB-EC"/>
</dbReference>
<dbReference type="InterPro" id="IPR000905">
    <property type="entry name" value="Gcp-like_dom"/>
</dbReference>
<keyword evidence="3 8" id="KW-0819">tRNA processing</keyword>
<evidence type="ECO:0000256" key="2">
    <source>
        <dbReference type="ARBA" id="ARBA00022679"/>
    </source>
</evidence>
<evidence type="ECO:0000259" key="9">
    <source>
        <dbReference type="Pfam" id="PF00814"/>
    </source>
</evidence>
<evidence type="ECO:0000313" key="11">
    <source>
        <dbReference type="Proteomes" id="UP000177885"/>
    </source>
</evidence>
<keyword evidence="6 8" id="KW-0012">Acyltransferase</keyword>
<dbReference type="InterPro" id="IPR043129">
    <property type="entry name" value="ATPase_NBD"/>
</dbReference>
<dbReference type="AlphaFoldDB" id="A0A1F7TMN3"/>
<accession>A0A1F7TMN3</accession>
<reference evidence="10 11" key="1">
    <citation type="journal article" date="2016" name="Nat. Commun.">
        <title>Thousands of microbial genomes shed light on interconnected biogeochemical processes in an aquifer system.</title>
        <authorList>
            <person name="Anantharaman K."/>
            <person name="Brown C.T."/>
            <person name="Hug L.A."/>
            <person name="Sharon I."/>
            <person name="Castelle C.J."/>
            <person name="Probst A.J."/>
            <person name="Thomas B.C."/>
            <person name="Singh A."/>
            <person name="Wilkins M.J."/>
            <person name="Karaoz U."/>
            <person name="Brodie E.L."/>
            <person name="Williams K.H."/>
            <person name="Hubbard S.S."/>
            <person name="Banfield J.F."/>
        </authorList>
    </citation>
    <scope>NUCLEOTIDE SEQUENCE [LARGE SCALE GENOMIC DNA]</scope>
</reference>
<dbReference type="InterPro" id="IPR017860">
    <property type="entry name" value="Peptidase_M22_CS"/>
</dbReference>
<dbReference type="PANTHER" id="PTHR11735">
    <property type="entry name" value="TRNA N6-ADENOSINE THREONYLCARBAMOYLTRANSFERASE"/>
    <property type="match status" value="1"/>
</dbReference>